<evidence type="ECO:0000256" key="1">
    <source>
        <dbReference type="ARBA" id="ARBA00004863"/>
    </source>
</evidence>
<dbReference type="Pfam" id="PF02621">
    <property type="entry name" value="VitK2_biosynth"/>
    <property type="match status" value="1"/>
</dbReference>
<protein>
    <recommendedName>
        <fullName evidence="4">Chorismate dehydratase</fullName>
        <ecNumber evidence="4">4.2.1.151</ecNumber>
    </recommendedName>
    <alternativeName>
        <fullName evidence="4">Menaquinone biosynthetic enzyme MqnA</fullName>
    </alternativeName>
</protein>
<dbReference type="GO" id="GO:0016836">
    <property type="term" value="F:hydro-lyase activity"/>
    <property type="evidence" value="ECO:0007669"/>
    <property type="project" value="UniProtKB-UniRule"/>
</dbReference>
<proteinExistence type="inferred from homology"/>
<comment type="function">
    <text evidence="4">Catalyzes the dehydration of chorismate into 3-[(1-carboxyvinyl)oxy]benzoate, a step in the biosynthesis of menaquinone (MK, vitamin K2).</text>
</comment>
<dbReference type="GO" id="GO:0009234">
    <property type="term" value="P:menaquinone biosynthetic process"/>
    <property type="evidence" value="ECO:0007669"/>
    <property type="project" value="UniProtKB-UniRule"/>
</dbReference>
<comment type="similarity">
    <text evidence="4">Belongs to the MqnA/MqnD family. MqnA subfamily.</text>
</comment>
<sequence length="287" mass="32509">MPNNDKKTVIGKISYTNAWPLFYHVDTDRLPFEAEITSAVPAVLNQGMQQGNIHIGALSSFAYGEAADKLLLLPDLSVSSDGEVNSILLFSRKPLEQLGRSVIALTNTSATSVNLLKILMHKALGGSPQYLTLEPDLDSMMQSADAALLIGDHAIKASWYNEQYIVTDLGRWWKEWSGHPMTYAVWAVNRDAVLQMPWKMSRIARLFIESKQRSEQDLQPIIHEAAARIGGTAEYWDAYFHNLNYNFGLDQQQGLRLYFRYAFELGLLKRDVVPELWIDNMVMQVKE</sequence>
<evidence type="ECO:0000256" key="2">
    <source>
        <dbReference type="ARBA" id="ARBA00022428"/>
    </source>
</evidence>
<comment type="caution">
    <text evidence="5">The sequence shown here is derived from an EMBL/GenBank/DDBJ whole genome shotgun (WGS) entry which is preliminary data.</text>
</comment>
<dbReference type="InterPro" id="IPR003773">
    <property type="entry name" value="Menaquinone_biosynth"/>
</dbReference>
<dbReference type="EMBL" id="JABBPN010000013">
    <property type="protein sequence ID" value="NMO96972.1"/>
    <property type="molecule type" value="Genomic_DNA"/>
</dbReference>
<comment type="pathway">
    <text evidence="1 4">Quinol/quinone metabolism; menaquinone biosynthesis.</text>
</comment>
<keyword evidence="3 4" id="KW-0456">Lyase</keyword>
<dbReference type="UniPathway" id="UPA00079"/>
<organism evidence="5 6">
    <name type="scientific">Paenibacillus lemnae</name>
    <dbReference type="NCBI Taxonomy" id="1330551"/>
    <lineage>
        <taxon>Bacteria</taxon>
        <taxon>Bacillati</taxon>
        <taxon>Bacillota</taxon>
        <taxon>Bacilli</taxon>
        <taxon>Bacillales</taxon>
        <taxon>Paenibacillaceae</taxon>
        <taxon>Paenibacillus</taxon>
    </lineage>
</organism>
<dbReference type="RefSeq" id="WP_169505755.1">
    <property type="nucleotide sequence ID" value="NZ_JABBPN010000013.1"/>
</dbReference>
<keyword evidence="6" id="KW-1185">Reference proteome</keyword>
<dbReference type="EC" id="4.2.1.151" evidence="4"/>
<name>A0A848MA71_PAELE</name>
<dbReference type="AlphaFoldDB" id="A0A848MA71"/>
<dbReference type="HAMAP" id="MF_00995">
    <property type="entry name" value="MqnA"/>
    <property type="match status" value="1"/>
</dbReference>
<evidence type="ECO:0000256" key="4">
    <source>
        <dbReference type="HAMAP-Rule" id="MF_00995"/>
    </source>
</evidence>
<dbReference type="PANTHER" id="PTHR37690:SF1">
    <property type="entry name" value="CHORISMATE DEHYDRATASE"/>
    <property type="match status" value="1"/>
</dbReference>
<evidence type="ECO:0000256" key="3">
    <source>
        <dbReference type="ARBA" id="ARBA00023239"/>
    </source>
</evidence>
<dbReference type="PANTHER" id="PTHR37690">
    <property type="entry name" value="CHORISMATE DEHYDRATASE"/>
    <property type="match status" value="1"/>
</dbReference>
<dbReference type="Proteomes" id="UP000565468">
    <property type="component" value="Unassembled WGS sequence"/>
</dbReference>
<dbReference type="SUPFAM" id="SSF53850">
    <property type="entry name" value="Periplasmic binding protein-like II"/>
    <property type="match status" value="1"/>
</dbReference>
<evidence type="ECO:0000313" key="5">
    <source>
        <dbReference type="EMBL" id="NMO96972.1"/>
    </source>
</evidence>
<dbReference type="InterPro" id="IPR030868">
    <property type="entry name" value="MqnA"/>
</dbReference>
<dbReference type="CDD" id="cd13634">
    <property type="entry name" value="PBP2_Sco4506"/>
    <property type="match status" value="1"/>
</dbReference>
<comment type="catalytic activity">
    <reaction evidence="4">
        <text>chorismate = 3-[(1-carboxyvinyl)-oxy]benzoate + H2O</text>
        <dbReference type="Rhea" id="RHEA:40051"/>
        <dbReference type="ChEBI" id="CHEBI:15377"/>
        <dbReference type="ChEBI" id="CHEBI:29748"/>
        <dbReference type="ChEBI" id="CHEBI:76981"/>
        <dbReference type="EC" id="4.2.1.151"/>
    </reaction>
</comment>
<keyword evidence="2 4" id="KW-0474">Menaquinone biosynthesis</keyword>
<evidence type="ECO:0000313" key="6">
    <source>
        <dbReference type="Proteomes" id="UP000565468"/>
    </source>
</evidence>
<gene>
    <name evidence="4" type="primary">mqnA</name>
    <name evidence="5" type="ORF">HII30_14495</name>
</gene>
<reference evidence="5 6" key="1">
    <citation type="submission" date="2020-04" db="EMBL/GenBank/DDBJ databases">
        <title>Paenibacillus algicola sp. nov., a novel marine bacterium producing alginate lyase.</title>
        <authorList>
            <person name="Huang H."/>
        </authorList>
    </citation>
    <scope>NUCLEOTIDE SEQUENCE [LARGE SCALE GENOMIC DNA]</scope>
    <source>
        <strain evidence="5 6">L7-75</strain>
    </source>
</reference>
<dbReference type="Gene3D" id="3.40.190.10">
    <property type="entry name" value="Periplasmic binding protein-like II"/>
    <property type="match status" value="2"/>
</dbReference>
<accession>A0A848MA71</accession>